<dbReference type="RefSeq" id="WP_025421788.1">
    <property type="nucleotide sequence ID" value="NZ_CP006569.1"/>
</dbReference>
<keyword evidence="4" id="KW-1185">Reference proteome</keyword>
<dbReference type="KEGG" id="sod:Sant_1596"/>
<evidence type="ECO:0000313" key="3">
    <source>
        <dbReference type="EMBL" id="AHF76654.1"/>
    </source>
</evidence>
<dbReference type="PANTHER" id="PTHR13847">
    <property type="entry name" value="SARCOSINE DEHYDROGENASE-RELATED"/>
    <property type="match status" value="1"/>
</dbReference>
<dbReference type="GO" id="GO:0005737">
    <property type="term" value="C:cytoplasm"/>
    <property type="evidence" value="ECO:0007669"/>
    <property type="project" value="TreeGrafter"/>
</dbReference>
<gene>
    <name evidence="3" type="ORF">Sant_1596</name>
</gene>
<evidence type="ECO:0000256" key="1">
    <source>
        <dbReference type="ARBA" id="ARBA00023002"/>
    </source>
</evidence>
<dbReference type="SUPFAM" id="SSF54373">
    <property type="entry name" value="FAD-linked reductases, C-terminal domain"/>
    <property type="match status" value="1"/>
</dbReference>
<feature type="domain" description="FAD dependent oxidoreductase" evidence="2">
    <location>
        <begin position="6"/>
        <end position="346"/>
    </location>
</feature>
<name>W0HS97_9GAMM</name>
<dbReference type="SUPFAM" id="SSF51905">
    <property type="entry name" value="FAD/NAD(P)-binding domain"/>
    <property type="match status" value="1"/>
</dbReference>
<dbReference type="HOGENOM" id="CLU_007884_4_3_6"/>
<dbReference type="Pfam" id="PF01266">
    <property type="entry name" value="DAO"/>
    <property type="match status" value="1"/>
</dbReference>
<evidence type="ECO:0000313" key="4">
    <source>
        <dbReference type="Proteomes" id="UP000019028"/>
    </source>
</evidence>
<dbReference type="InterPro" id="IPR036188">
    <property type="entry name" value="FAD/NAD-bd_sf"/>
</dbReference>
<keyword evidence="1" id="KW-0560">Oxidoreductase</keyword>
<dbReference type="GO" id="GO:0016491">
    <property type="term" value="F:oxidoreductase activity"/>
    <property type="evidence" value="ECO:0007669"/>
    <property type="project" value="UniProtKB-KW"/>
</dbReference>
<dbReference type="EMBL" id="CP006569">
    <property type="protein sequence ID" value="AHF76654.1"/>
    <property type="molecule type" value="Genomic_DNA"/>
</dbReference>
<organism evidence="3 4">
    <name type="scientific">Sodalis praecaptivus</name>
    <dbReference type="NCBI Taxonomy" id="1239307"/>
    <lineage>
        <taxon>Bacteria</taxon>
        <taxon>Pseudomonadati</taxon>
        <taxon>Pseudomonadota</taxon>
        <taxon>Gammaproteobacteria</taxon>
        <taxon>Enterobacterales</taxon>
        <taxon>Bruguierivoracaceae</taxon>
        <taxon>Sodalis</taxon>
    </lineage>
</organism>
<reference evidence="3 4" key="1">
    <citation type="journal article" date="2014" name="Genome Biol. Evol.">
        <title>Genome degeneration and adaptation in a nascent stage of symbiosis.</title>
        <authorList>
            <person name="Oakeson K.F."/>
            <person name="Gil R."/>
            <person name="Clayton A.L."/>
            <person name="Dunn D.M."/>
            <person name="von Niederhausern A.C."/>
            <person name="Hamil C."/>
            <person name="Aoyagi A."/>
            <person name="Duval B."/>
            <person name="Baca A."/>
            <person name="Silva F.J."/>
            <person name="Vallier A."/>
            <person name="Jackson D.G."/>
            <person name="Latorre A."/>
            <person name="Weiss R.B."/>
            <person name="Heddi A."/>
            <person name="Moya A."/>
            <person name="Dale C."/>
        </authorList>
    </citation>
    <scope>NUCLEOTIDE SEQUENCE [LARGE SCALE GENOMIC DNA]</scope>
    <source>
        <strain evidence="3 4">HS1</strain>
    </source>
</reference>
<dbReference type="PANTHER" id="PTHR13847:SF287">
    <property type="entry name" value="FAD-DEPENDENT OXIDOREDUCTASE DOMAIN-CONTAINING PROTEIN 1"/>
    <property type="match status" value="1"/>
</dbReference>
<evidence type="ECO:0000259" key="2">
    <source>
        <dbReference type="Pfam" id="PF01266"/>
    </source>
</evidence>
<dbReference type="Gene3D" id="3.50.50.60">
    <property type="entry name" value="FAD/NAD(P)-binding domain"/>
    <property type="match status" value="1"/>
</dbReference>
<dbReference type="AlphaFoldDB" id="W0HS97"/>
<protein>
    <submittedName>
        <fullName evidence="3">FAD dependent oxidoreductase</fullName>
    </submittedName>
</protein>
<dbReference type="PATRIC" id="fig|1239307.3.peg.1734"/>
<dbReference type="InterPro" id="IPR006076">
    <property type="entry name" value="FAD-dep_OxRdtase"/>
</dbReference>
<dbReference type="Proteomes" id="UP000019028">
    <property type="component" value="Chromosome"/>
</dbReference>
<dbReference type="OrthoDB" id="8993739at2"/>
<proteinExistence type="predicted"/>
<dbReference type="Gene3D" id="3.30.9.10">
    <property type="entry name" value="D-Amino Acid Oxidase, subunit A, domain 2"/>
    <property type="match status" value="1"/>
</dbReference>
<accession>W0HS97</accession>
<sequence length="372" mass="39816">MTAPFDVIVIGGGITGSALAWGAARAGASTLMLDEGDVALRASLGNFGLVWLQGKGLGRPSYMQWSLRAGRLWPQFAKTLEEETGIAVGWRGGGGLHFCLSAQAFAERQALIDQTRDQGGDIAIRLLARRELKQWLPQVGPEVCGASLSNLDGEVNPLLLLRALHVGFQQRRGVRQAGQAVRQITPQGAGAGFAVRTASGEPYFGKRIILCAGLGIPPLARTLGLHIPLRPERGQIVVTDRIRPFLPCPSNLVRQTQEGTVLLGSSHDDAGFSTGTDVETLARLCRLGCQVFPALRQARVIRAWGAARIMTPDGLPVYDEAPRYPGAYVVTCHSGVTLASVHALCLGESLVRDTRHCAPADMRSTRFALSTD</sequence>